<dbReference type="PANTHER" id="PTHR47690">
    <property type="entry name" value="GLUCOKINASE"/>
    <property type="match status" value="1"/>
</dbReference>
<evidence type="ECO:0000313" key="4">
    <source>
        <dbReference type="EMBL" id="QDY68735.1"/>
    </source>
</evidence>
<dbReference type="Gene3D" id="3.30.420.40">
    <property type="match status" value="1"/>
</dbReference>
<comment type="similarity">
    <text evidence="3">Belongs to the bacterial glucokinase family.</text>
</comment>
<protein>
    <submittedName>
        <fullName evidence="4">Glucokinase</fullName>
    </submittedName>
</protein>
<evidence type="ECO:0000256" key="1">
    <source>
        <dbReference type="ARBA" id="ARBA00022679"/>
    </source>
</evidence>
<dbReference type="EMBL" id="CP042261">
    <property type="protein sequence ID" value="QDY68735.1"/>
    <property type="molecule type" value="Genomic_DNA"/>
</dbReference>
<name>A0A5B8I5T4_9RHOB</name>
<dbReference type="InterPro" id="IPR043129">
    <property type="entry name" value="ATPase_NBD"/>
</dbReference>
<sequence length="317" mass="33951">MNANATCLVADVGGTNTRVAVFDGQAIRADSVRRFRNADFHGLDDVLRKQVSDLGLDNLTTACVAVAGPVEDGVGRLTNLDWAIDAALLKKATGAAQGYVINDLEAQGHALDDVTWQPLLTSDGRPLDPDGSRLVIGVGTGFNAAPVHGRPGARSVVPSECGHISLPVWDEDSYALSRWVAERCEGFASVEEVLSGRGLPAIYQFYSGEEAPRDGKAILSELREPGAETARRSIDMFCHILGRVAGDLALVHLPRGGIYLIGGMARAVENLLADHGFAEGFLDKGRFRQFNAAFQVFLVDDDYAALTGCMRFADNHV</sequence>
<evidence type="ECO:0000313" key="5">
    <source>
        <dbReference type="Proteomes" id="UP000318483"/>
    </source>
</evidence>
<keyword evidence="1" id="KW-0808">Transferase</keyword>
<evidence type="ECO:0000256" key="3">
    <source>
        <dbReference type="RuleBase" id="RU004046"/>
    </source>
</evidence>
<dbReference type="AlphaFoldDB" id="A0A5B8I5T4"/>
<keyword evidence="2 4" id="KW-0418">Kinase</keyword>
<gene>
    <name evidence="4" type="ORF">FPZ52_03235</name>
</gene>
<dbReference type="Gene3D" id="3.40.367.20">
    <property type="match status" value="1"/>
</dbReference>
<dbReference type="PANTHER" id="PTHR47690:SF1">
    <property type="entry name" value="GLUCOKINASE"/>
    <property type="match status" value="1"/>
</dbReference>
<dbReference type="GO" id="GO:0004340">
    <property type="term" value="F:glucokinase activity"/>
    <property type="evidence" value="ECO:0007669"/>
    <property type="project" value="InterPro"/>
</dbReference>
<dbReference type="GO" id="GO:0005524">
    <property type="term" value="F:ATP binding"/>
    <property type="evidence" value="ECO:0007669"/>
    <property type="project" value="InterPro"/>
</dbReference>
<dbReference type="GO" id="GO:0005536">
    <property type="term" value="F:D-glucose binding"/>
    <property type="evidence" value="ECO:0007669"/>
    <property type="project" value="InterPro"/>
</dbReference>
<accession>A0A5B8I5T4</accession>
<reference evidence="4 5" key="1">
    <citation type="submission" date="2019-07" db="EMBL/GenBank/DDBJ databases">
        <title>Litoreibacter alkalisoli sp. nov., isolated from saline-alkaline soil.</title>
        <authorList>
            <person name="Wang S."/>
            <person name="Xu L."/>
            <person name="Xing Y.-T."/>
            <person name="Sun J.-Q."/>
        </authorList>
    </citation>
    <scope>NUCLEOTIDE SEQUENCE [LARGE SCALE GENOMIC DNA]</scope>
    <source>
        <strain evidence="4 5">LN3S51</strain>
    </source>
</reference>
<dbReference type="GO" id="GO:0005829">
    <property type="term" value="C:cytosol"/>
    <property type="evidence" value="ECO:0007669"/>
    <property type="project" value="TreeGrafter"/>
</dbReference>
<dbReference type="GO" id="GO:0006096">
    <property type="term" value="P:glycolytic process"/>
    <property type="evidence" value="ECO:0007669"/>
    <property type="project" value="InterPro"/>
</dbReference>
<dbReference type="Pfam" id="PF02685">
    <property type="entry name" value="Glucokinase"/>
    <property type="match status" value="1"/>
</dbReference>
<dbReference type="OrthoDB" id="9800595at2"/>
<keyword evidence="5" id="KW-1185">Reference proteome</keyword>
<dbReference type="KEGG" id="lit:FPZ52_03235"/>
<dbReference type="Proteomes" id="UP000318483">
    <property type="component" value="Chromosome"/>
</dbReference>
<organism evidence="4 5">
    <name type="scientific">Qingshengfaniella alkalisoli</name>
    <dbReference type="NCBI Taxonomy" id="2599296"/>
    <lineage>
        <taxon>Bacteria</taxon>
        <taxon>Pseudomonadati</taxon>
        <taxon>Pseudomonadota</taxon>
        <taxon>Alphaproteobacteria</taxon>
        <taxon>Rhodobacterales</taxon>
        <taxon>Paracoccaceae</taxon>
        <taxon>Qingshengfaniella</taxon>
    </lineage>
</organism>
<dbReference type="InterPro" id="IPR003836">
    <property type="entry name" value="Glucokinase"/>
</dbReference>
<proteinExistence type="inferred from homology"/>
<dbReference type="InterPro" id="IPR050201">
    <property type="entry name" value="Bacterial_glucokinase"/>
</dbReference>
<dbReference type="CDD" id="cd24008">
    <property type="entry name" value="ASKHA_NBD_GLK"/>
    <property type="match status" value="1"/>
</dbReference>
<dbReference type="RefSeq" id="WP_146363655.1">
    <property type="nucleotide sequence ID" value="NZ_CP042261.1"/>
</dbReference>
<evidence type="ECO:0000256" key="2">
    <source>
        <dbReference type="ARBA" id="ARBA00022777"/>
    </source>
</evidence>
<dbReference type="SUPFAM" id="SSF53067">
    <property type="entry name" value="Actin-like ATPase domain"/>
    <property type="match status" value="1"/>
</dbReference>